<keyword evidence="2 5" id="KW-0808">Transferase</keyword>
<dbReference type="GO" id="GO:0032259">
    <property type="term" value="P:methylation"/>
    <property type="evidence" value="ECO:0007669"/>
    <property type="project" value="UniProtKB-KW"/>
</dbReference>
<comment type="similarity">
    <text evidence="5">Belongs to the class I-like SAM-binding methyltransferase superfamily. RsmB/NOP family.</text>
</comment>
<gene>
    <name evidence="7" type="ORF">N8A98_22155</name>
</gene>
<reference evidence="7 8" key="1">
    <citation type="submission" date="2022-09" db="EMBL/GenBank/DDBJ databases">
        <title>Interaction between co-microsymbionts with complementary sets of symbiotic genes in legume-rhizobium systems.</title>
        <authorList>
            <person name="Safronova V."/>
            <person name="Sazanova A."/>
            <person name="Afonin A."/>
            <person name="Chirak E."/>
        </authorList>
    </citation>
    <scope>NUCLEOTIDE SEQUENCE [LARGE SCALE GENOMIC DNA]</scope>
    <source>
        <strain evidence="7 8">A18/4-1</strain>
    </source>
</reference>
<accession>A0ABY6CCA3</accession>
<dbReference type="Gene3D" id="3.40.50.150">
    <property type="entry name" value="Vaccinia Virus protein VP39"/>
    <property type="match status" value="1"/>
</dbReference>
<dbReference type="Pfam" id="PF01189">
    <property type="entry name" value="Methyltr_RsmB-F"/>
    <property type="match status" value="1"/>
</dbReference>
<protein>
    <submittedName>
        <fullName evidence="7">RsmB/NOP family class I SAM-dependent RNA methyltransferase</fullName>
    </submittedName>
</protein>
<dbReference type="InterPro" id="IPR001678">
    <property type="entry name" value="MeTrfase_RsmB-F_NOP2_dom"/>
</dbReference>
<dbReference type="RefSeq" id="WP_262168550.1">
    <property type="nucleotide sequence ID" value="NZ_CP104965.1"/>
</dbReference>
<feature type="domain" description="SAM-dependent MTase RsmB/NOP-type" evidence="6">
    <location>
        <begin position="145"/>
        <end position="429"/>
    </location>
</feature>
<dbReference type="PANTHER" id="PTHR22807:SF53">
    <property type="entry name" value="RIBOSOMAL RNA SMALL SUBUNIT METHYLTRANSFERASE B-RELATED"/>
    <property type="match status" value="1"/>
</dbReference>
<comment type="caution">
    <text evidence="5">Lacks conserved residue(s) required for the propagation of feature annotation.</text>
</comment>
<sequence>MRLPGRLSAAIDVLTDVETRKRPVSEALKAWGLNNRFAGAGDRAAIGNLVYDALRRRASHAALMGSDSPRALVLAVAIRDWNEDPAALSDSFAADSHAPEPLTADELARVVGQLPDDTAPHILADVPEWIAPSIERAFGDNWIAEGQDMAGRPSLDLRTNILKASRDRVVKSLDRFHPRLTSISPVGVTMPAGARDARTPNVTTDEGYLKGWFEVQDQGSQIVAALGNAQPGEQVLDLCAGAGGKTLALAAAMGNKGQIFAYDSDRNRLAPIYDRLKRNGARNVQVRAPHPGALDDLAGKMDRVVIDAPCTGTGTWRRRPDTKWKLSPELLAQRTAEQAAILVEGARYLKPGGTLVYITCSILPEENDDQIVAFLKNHPDFTSLPPAELWQAAFGAAIHPDVETAQSGIALTPRLTGTDGFYFNALRRAS</sequence>
<dbReference type="InterPro" id="IPR023267">
    <property type="entry name" value="RCMT"/>
</dbReference>
<feature type="active site" description="Nucleophile" evidence="5">
    <location>
        <position position="360"/>
    </location>
</feature>
<organism evidence="7 8">
    <name type="scientific">Devosia neptuniae</name>
    <dbReference type="NCBI Taxonomy" id="191302"/>
    <lineage>
        <taxon>Bacteria</taxon>
        <taxon>Pseudomonadati</taxon>
        <taxon>Pseudomonadota</taxon>
        <taxon>Alphaproteobacteria</taxon>
        <taxon>Hyphomicrobiales</taxon>
        <taxon>Devosiaceae</taxon>
        <taxon>Devosia</taxon>
    </lineage>
</organism>
<evidence type="ECO:0000256" key="1">
    <source>
        <dbReference type="ARBA" id="ARBA00022603"/>
    </source>
</evidence>
<dbReference type="PROSITE" id="PS51686">
    <property type="entry name" value="SAM_MT_RSMB_NOP"/>
    <property type="match status" value="1"/>
</dbReference>
<proteinExistence type="inferred from homology"/>
<dbReference type="CDD" id="cd02440">
    <property type="entry name" value="AdoMet_MTases"/>
    <property type="match status" value="1"/>
</dbReference>
<dbReference type="PRINTS" id="PR02008">
    <property type="entry name" value="RCMTFAMILY"/>
</dbReference>
<dbReference type="SUPFAM" id="SSF53335">
    <property type="entry name" value="S-adenosyl-L-methionine-dependent methyltransferases"/>
    <property type="match status" value="1"/>
</dbReference>
<keyword evidence="1 5" id="KW-0489">Methyltransferase</keyword>
<feature type="binding site" evidence="5">
    <location>
        <position position="263"/>
    </location>
    <ligand>
        <name>S-adenosyl-L-methionine</name>
        <dbReference type="ChEBI" id="CHEBI:59789"/>
    </ligand>
</feature>
<evidence type="ECO:0000313" key="7">
    <source>
        <dbReference type="EMBL" id="UXN69877.1"/>
    </source>
</evidence>
<dbReference type="GO" id="GO:0008168">
    <property type="term" value="F:methyltransferase activity"/>
    <property type="evidence" value="ECO:0007669"/>
    <property type="project" value="UniProtKB-KW"/>
</dbReference>
<evidence type="ECO:0000256" key="5">
    <source>
        <dbReference type="PROSITE-ProRule" id="PRU01023"/>
    </source>
</evidence>
<keyword evidence="8" id="KW-1185">Reference proteome</keyword>
<evidence type="ECO:0000256" key="2">
    <source>
        <dbReference type="ARBA" id="ARBA00022679"/>
    </source>
</evidence>
<evidence type="ECO:0000256" key="3">
    <source>
        <dbReference type="ARBA" id="ARBA00022691"/>
    </source>
</evidence>
<evidence type="ECO:0000313" key="8">
    <source>
        <dbReference type="Proteomes" id="UP001061862"/>
    </source>
</evidence>
<keyword evidence="3 5" id="KW-0949">S-adenosyl-L-methionine</keyword>
<feature type="binding site" evidence="5">
    <location>
        <position position="307"/>
    </location>
    <ligand>
        <name>S-adenosyl-L-methionine</name>
        <dbReference type="ChEBI" id="CHEBI:59789"/>
    </ligand>
</feature>
<evidence type="ECO:0000259" key="6">
    <source>
        <dbReference type="PROSITE" id="PS51686"/>
    </source>
</evidence>
<dbReference type="Proteomes" id="UP001061862">
    <property type="component" value="Chromosome"/>
</dbReference>
<keyword evidence="4 5" id="KW-0694">RNA-binding</keyword>
<dbReference type="PANTHER" id="PTHR22807">
    <property type="entry name" value="NOP2 YEAST -RELATED NOL1/NOP2/FMU SUN DOMAIN-CONTAINING"/>
    <property type="match status" value="1"/>
</dbReference>
<dbReference type="InterPro" id="IPR049560">
    <property type="entry name" value="MeTrfase_RsmB-F_NOP2_cat"/>
</dbReference>
<dbReference type="InterPro" id="IPR029063">
    <property type="entry name" value="SAM-dependent_MTases_sf"/>
</dbReference>
<evidence type="ECO:0000256" key="4">
    <source>
        <dbReference type="ARBA" id="ARBA00022884"/>
    </source>
</evidence>
<name>A0ABY6CCA3_9HYPH</name>
<dbReference type="EMBL" id="CP104965">
    <property type="protein sequence ID" value="UXN69877.1"/>
    <property type="molecule type" value="Genomic_DNA"/>
</dbReference>